<feature type="compositionally biased region" description="Basic and acidic residues" evidence="1">
    <location>
        <begin position="193"/>
        <end position="207"/>
    </location>
</feature>
<proteinExistence type="predicted"/>
<feature type="compositionally biased region" description="Polar residues" evidence="1">
    <location>
        <begin position="146"/>
        <end position="160"/>
    </location>
</feature>
<dbReference type="AlphaFoldDB" id="A0A0D0DWD3"/>
<organism evidence="2 3">
    <name type="scientific">Paxillus rubicundulus Ve08.2h10</name>
    <dbReference type="NCBI Taxonomy" id="930991"/>
    <lineage>
        <taxon>Eukaryota</taxon>
        <taxon>Fungi</taxon>
        <taxon>Dikarya</taxon>
        <taxon>Basidiomycota</taxon>
        <taxon>Agaricomycotina</taxon>
        <taxon>Agaricomycetes</taxon>
        <taxon>Agaricomycetidae</taxon>
        <taxon>Boletales</taxon>
        <taxon>Paxilineae</taxon>
        <taxon>Paxillaceae</taxon>
        <taxon>Paxillus</taxon>
    </lineage>
</organism>
<dbReference type="STRING" id="930991.A0A0D0DWD3"/>
<evidence type="ECO:0000256" key="1">
    <source>
        <dbReference type="SAM" id="MobiDB-lite"/>
    </source>
</evidence>
<feature type="compositionally biased region" description="Basic and acidic residues" evidence="1">
    <location>
        <begin position="114"/>
        <end position="127"/>
    </location>
</feature>
<dbReference type="OrthoDB" id="4590707at2759"/>
<accession>A0A0D0DWD3</accession>
<gene>
    <name evidence="2" type="ORF">PAXRUDRAFT_822551</name>
</gene>
<reference evidence="2 3" key="1">
    <citation type="submission" date="2014-04" db="EMBL/GenBank/DDBJ databases">
        <authorList>
            <consortium name="DOE Joint Genome Institute"/>
            <person name="Kuo A."/>
            <person name="Kohler A."/>
            <person name="Jargeat P."/>
            <person name="Nagy L.G."/>
            <person name="Floudas D."/>
            <person name="Copeland A."/>
            <person name="Barry K.W."/>
            <person name="Cichocki N."/>
            <person name="Veneault-Fourrey C."/>
            <person name="LaButti K."/>
            <person name="Lindquist E.A."/>
            <person name="Lipzen A."/>
            <person name="Lundell T."/>
            <person name="Morin E."/>
            <person name="Murat C."/>
            <person name="Sun H."/>
            <person name="Tunlid A."/>
            <person name="Henrissat B."/>
            <person name="Grigoriev I.V."/>
            <person name="Hibbett D.S."/>
            <person name="Martin F."/>
            <person name="Nordberg H.P."/>
            <person name="Cantor M.N."/>
            <person name="Hua S.X."/>
        </authorList>
    </citation>
    <scope>NUCLEOTIDE SEQUENCE [LARGE SCALE GENOMIC DNA]</scope>
    <source>
        <strain evidence="2 3">Ve08.2h10</strain>
    </source>
</reference>
<dbReference type="Proteomes" id="UP000054538">
    <property type="component" value="Unassembled WGS sequence"/>
</dbReference>
<dbReference type="HOGENOM" id="CLU_098341_2_0_1"/>
<name>A0A0D0DWD3_9AGAM</name>
<reference evidence="3" key="2">
    <citation type="submission" date="2015-01" db="EMBL/GenBank/DDBJ databases">
        <title>Evolutionary Origins and Diversification of the Mycorrhizal Mutualists.</title>
        <authorList>
            <consortium name="DOE Joint Genome Institute"/>
            <consortium name="Mycorrhizal Genomics Consortium"/>
            <person name="Kohler A."/>
            <person name="Kuo A."/>
            <person name="Nagy L.G."/>
            <person name="Floudas D."/>
            <person name="Copeland A."/>
            <person name="Barry K.W."/>
            <person name="Cichocki N."/>
            <person name="Veneault-Fourrey C."/>
            <person name="LaButti K."/>
            <person name="Lindquist E.A."/>
            <person name="Lipzen A."/>
            <person name="Lundell T."/>
            <person name="Morin E."/>
            <person name="Murat C."/>
            <person name="Riley R."/>
            <person name="Ohm R."/>
            <person name="Sun H."/>
            <person name="Tunlid A."/>
            <person name="Henrissat B."/>
            <person name="Grigoriev I.V."/>
            <person name="Hibbett D.S."/>
            <person name="Martin F."/>
        </authorList>
    </citation>
    <scope>NUCLEOTIDE SEQUENCE [LARGE SCALE GENOMIC DNA]</scope>
    <source>
        <strain evidence="3">Ve08.2h10</strain>
    </source>
</reference>
<dbReference type="InParanoid" id="A0A0D0DWD3"/>
<evidence type="ECO:0000313" key="2">
    <source>
        <dbReference type="EMBL" id="KIK99633.1"/>
    </source>
</evidence>
<dbReference type="EMBL" id="KN824854">
    <property type="protein sequence ID" value="KIK99633.1"/>
    <property type="molecule type" value="Genomic_DNA"/>
</dbReference>
<evidence type="ECO:0000313" key="3">
    <source>
        <dbReference type="Proteomes" id="UP000054538"/>
    </source>
</evidence>
<feature type="compositionally biased region" description="Basic and acidic residues" evidence="1">
    <location>
        <begin position="78"/>
        <end position="90"/>
    </location>
</feature>
<sequence length="213" mass="22837">MSRPAQRLLPFLRSPVKVTPRTRPRVAFSRRMTSSESHAGHGSEGNDTPWMIGSALVFGPLFLYLVSPSARKTPHAGHGHEDHRDMHSQHEGSQPAQETPSMTDDEGTEVSGAEVKESMEKGFEVDSPRSAQAYEEAVAKAEITSVEKTQPTDSSSPSELSTDEQTDAASEEAASALEPTPSEPVKLDAPSTSDEHPSKAADEKTESAGKSQA</sequence>
<feature type="compositionally biased region" description="Acidic residues" evidence="1">
    <location>
        <begin position="161"/>
        <end position="170"/>
    </location>
</feature>
<feature type="region of interest" description="Disordered" evidence="1">
    <location>
        <begin position="71"/>
        <end position="213"/>
    </location>
</feature>
<feature type="compositionally biased region" description="Low complexity" evidence="1">
    <location>
        <begin position="171"/>
        <end position="184"/>
    </location>
</feature>
<feature type="compositionally biased region" description="Polar residues" evidence="1">
    <location>
        <begin position="91"/>
        <end position="102"/>
    </location>
</feature>
<feature type="region of interest" description="Disordered" evidence="1">
    <location>
        <begin position="20"/>
        <end position="47"/>
    </location>
</feature>
<protein>
    <submittedName>
        <fullName evidence="2">Uncharacterized protein</fullName>
    </submittedName>
</protein>
<keyword evidence="3" id="KW-1185">Reference proteome</keyword>